<gene>
    <name evidence="2" type="ORF">PAND9192_01120</name>
    <name evidence="3" type="ORF">PAND9192_01357</name>
</gene>
<evidence type="ECO:0000313" key="2">
    <source>
        <dbReference type="EMBL" id="SMY34014.1"/>
    </source>
</evidence>
<sequence length="137" mass="15372">MSEIVESAFEEALEKLGLNGMDALSEQDKVVASIFALEAEVNNGGFDQFYYNSAGDLAYYVPQALRIIGAPKTAEITEKANSIFGENGPSRDHVLRSKQLQCLGDQYDEFLGELDDQFYEYPHDLYALLEQYLVKQS</sequence>
<evidence type="ECO:0000313" key="4">
    <source>
        <dbReference type="Proteomes" id="UP000195719"/>
    </source>
</evidence>
<dbReference type="EMBL" id="FYAJ01000002">
    <property type="protein sequence ID" value="SMY34014.1"/>
    <property type="molecule type" value="Genomic_DNA"/>
</dbReference>
<accession>A0A1Y6MD68</accession>
<dbReference type="Gene3D" id="1.20.1420.60">
    <property type="match status" value="1"/>
</dbReference>
<evidence type="ECO:0000313" key="3">
    <source>
        <dbReference type="EMBL" id="SMY34496.1"/>
    </source>
</evidence>
<dbReference type="Proteomes" id="UP000195719">
    <property type="component" value="Unassembled WGS sequence"/>
</dbReference>
<reference evidence="3" key="2">
    <citation type="submission" date="2017-06" db="EMBL/GenBank/DDBJ databases">
        <authorList>
            <person name="Kim H.J."/>
            <person name="Triplett B.A."/>
        </authorList>
    </citation>
    <scope>NUCLEOTIDE SEQUENCE [LARGE SCALE GENOMIC DNA]</scope>
    <source>
        <strain evidence="3">CECT 9192</strain>
    </source>
</reference>
<dbReference type="AlphaFoldDB" id="A0A1Y6MD68"/>
<proteinExistence type="predicted"/>
<dbReference type="RefSeq" id="WP_087852930.1">
    <property type="nucleotide sequence ID" value="NZ_FYAJ01000002.1"/>
</dbReference>
<dbReference type="Pfam" id="PF14300">
    <property type="entry name" value="DMP19"/>
    <property type="match status" value="1"/>
</dbReference>
<name>A0A1Y6MD68_9GAMM</name>
<reference evidence="4" key="1">
    <citation type="submission" date="2017-06" db="EMBL/GenBank/DDBJ databases">
        <authorList>
            <person name="Rodrigo-Torres L."/>
            <person name="Arahal R.D."/>
            <person name="Lucena T."/>
        </authorList>
    </citation>
    <scope>NUCLEOTIDE SEQUENCE [LARGE SCALE GENOMIC DNA]</scope>
    <source>
        <strain evidence="4">CECT 9192</strain>
    </source>
</reference>
<dbReference type="EMBL" id="FYAJ01000002">
    <property type="protein sequence ID" value="SMY34496.1"/>
    <property type="molecule type" value="Genomic_DNA"/>
</dbReference>
<evidence type="ECO:0000259" key="1">
    <source>
        <dbReference type="Pfam" id="PF14300"/>
    </source>
</evidence>
<dbReference type="InterPro" id="IPR025402">
    <property type="entry name" value="DMP19_C"/>
</dbReference>
<keyword evidence="4" id="KW-1185">Reference proteome</keyword>
<organism evidence="3 4">
    <name type="scientific">Photobacterium andalusiense</name>
    <dbReference type="NCBI Taxonomy" id="2204296"/>
    <lineage>
        <taxon>Bacteria</taxon>
        <taxon>Pseudomonadati</taxon>
        <taxon>Pseudomonadota</taxon>
        <taxon>Gammaproteobacteria</taxon>
        <taxon>Vibrionales</taxon>
        <taxon>Vibrionaceae</taxon>
        <taxon>Photobacterium</taxon>
    </lineage>
</organism>
<protein>
    <recommendedName>
        <fullName evidence="1">DNA mimic protein DMP19 C-terminal domain-containing protein</fullName>
    </recommendedName>
</protein>
<feature type="domain" description="DNA mimic protein DMP19 C-terminal" evidence="1">
    <location>
        <begin position="22"/>
        <end position="135"/>
    </location>
</feature>